<evidence type="ECO:0000313" key="12">
    <source>
        <dbReference type="Proteomes" id="UP000068832"/>
    </source>
</evidence>
<dbReference type="EMBL" id="CP008822">
    <property type="protein sequence ID" value="AIM28086.1"/>
    <property type="molecule type" value="Genomic_DNA"/>
</dbReference>
<dbReference type="EMBL" id="CP012175">
    <property type="protein sequence ID" value="AKV81645.1"/>
    <property type="molecule type" value="Genomic_DNA"/>
</dbReference>
<evidence type="ECO:0000313" key="6">
    <source>
        <dbReference type="EMBL" id="AKV83876.1"/>
    </source>
</evidence>
<dbReference type="GeneID" id="91756494"/>
<dbReference type="AlphaFoldDB" id="A0A088E6Z2"/>
<dbReference type="Proteomes" id="UP000062475">
    <property type="component" value="Chromosome"/>
</dbReference>
<evidence type="ECO:0000313" key="4">
    <source>
        <dbReference type="EMBL" id="AKV79400.1"/>
    </source>
</evidence>
<evidence type="ECO:0000313" key="2">
    <source>
        <dbReference type="EMBL" id="AKV74912.1"/>
    </source>
</evidence>
<dbReference type="EMBL" id="CP012174">
    <property type="protein sequence ID" value="AKV79400.1"/>
    <property type="molecule type" value="Genomic_DNA"/>
</dbReference>
<dbReference type="EMBL" id="CP012176">
    <property type="protein sequence ID" value="AKV83876.1"/>
    <property type="molecule type" value="Genomic_DNA"/>
</dbReference>
<gene>
    <name evidence="1" type="ORF">HA72_1962</name>
    <name evidence="2" type="ORF">MsedA_2012</name>
    <name evidence="3" type="ORF">MsedB_2014</name>
    <name evidence="4" type="ORF">MsedC_2012</name>
    <name evidence="5" type="ORF">MsedD_2013</name>
    <name evidence="6" type="ORF">MsedE_2013</name>
</gene>
<evidence type="ECO:0000313" key="3">
    <source>
        <dbReference type="EMBL" id="AKV77150.1"/>
    </source>
</evidence>
<dbReference type="PATRIC" id="fig|43687.5.peg.2121"/>
<dbReference type="RefSeq" id="WP_012021889.1">
    <property type="nucleotide sequence ID" value="NZ_CP008822.1"/>
</dbReference>
<dbReference type="Proteomes" id="UP000056255">
    <property type="component" value="Chromosome"/>
</dbReference>
<dbReference type="Proteomes" id="UP000029084">
    <property type="component" value="Chromosome"/>
</dbReference>
<evidence type="ECO:0000313" key="8">
    <source>
        <dbReference type="Proteomes" id="UP000056255"/>
    </source>
</evidence>
<reference evidence="1 7" key="1">
    <citation type="journal article" date="2014" name="J. Bacteriol.">
        <title>Role of an Archaeal PitA Transporter in the Copper and Arsenic Resistance of Metallosphaera sedula, an Extreme Thermoacidophile.</title>
        <authorList>
            <person name="McCarthy S."/>
            <person name="Ai C."/>
            <person name="Wheaton G."/>
            <person name="Tevatia R."/>
            <person name="Eckrich V."/>
            <person name="Kelly R."/>
            <person name="Blum P."/>
        </authorList>
    </citation>
    <scope>NUCLEOTIDE SEQUENCE [LARGE SCALE GENOMIC DNA]</scope>
    <source>
        <strain evidence="1 7">CuR1</strain>
    </source>
</reference>
<name>A0A088E6Z2_9CREN</name>
<proteinExistence type="predicted"/>
<protein>
    <submittedName>
        <fullName evidence="2">2-polyprenylphenol hydroxylase</fullName>
    </submittedName>
</protein>
<dbReference type="Proteomes" id="UP000062398">
    <property type="component" value="Chromosome"/>
</dbReference>
<organism evidence="1 7">
    <name type="scientific">Metallosphaera sedula</name>
    <dbReference type="NCBI Taxonomy" id="43687"/>
    <lineage>
        <taxon>Archaea</taxon>
        <taxon>Thermoproteota</taxon>
        <taxon>Thermoprotei</taxon>
        <taxon>Sulfolobales</taxon>
        <taxon>Sulfolobaceae</taxon>
        <taxon>Metallosphaera</taxon>
    </lineage>
</organism>
<dbReference type="Proteomes" id="UP000068832">
    <property type="component" value="Chromosome"/>
</dbReference>
<evidence type="ECO:0000313" key="1">
    <source>
        <dbReference type="EMBL" id="AIM28086.1"/>
    </source>
</evidence>
<dbReference type="OMA" id="YVRWVKM"/>
<reference evidence="9 10" key="2">
    <citation type="journal article" date="2015" name="Genome Announc.">
        <title>Complete Genome Sequences of Evolved Arsenate-Resistant Metallosphaera sedula Strains.</title>
        <authorList>
            <person name="Ai C."/>
            <person name="McCarthy S."/>
            <person name="Schackwitz W."/>
            <person name="Martin J."/>
            <person name="Lipzen A."/>
            <person name="Blum P."/>
        </authorList>
    </citation>
    <scope>NUCLEOTIDE SEQUENCE [LARGE SCALE GENOMIC DNA]</scope>
    <source>
        <strain evidence="4 10">ARS120-1</strain>
        <strain evidence="5 9">ARS120-2</strain>
        <strain evidence="2 12">ARS50-1</strain>
        <strain evidence="3 11">ARS50-2</strain>
    </source>
</reference>
<reference evidence="6 8" key="3">
    <citation type="submission" date="2015-07" db="EMBL/GenBank/DDBJ databases">
        <title>Physiological, transcriptional responses and genome re-sequencing of acid resistant extremely thermoacidophilic Metallosphaera sedula SARC-M1.</title>
        <authorList>
            <person name="Ai C."/>
            <person name="McCarthy S."/>
            <person name="Eckrich V."/>
            <person name="Rudrappa D."/>
            <person name="Qiu G."/>
            <person name="Blum P."/>
        </authorList>
    </citation>
    <scope>NUCLEOTIDE SEQUENCE [LARGE SCALE GENOMIC DNA]</scope>
    <source>
        <strain evidence="6 8">SARC-M1</strain>
    </source>
</reference>
<evidence type="ECO:0000313" key="7">
    <source>
        <dbReference type="Proteomes" id="UP000029084"/>
    </source>
</evidence>
<dbReference type="Proteomes" id="UP000061362">
    <property type="component" value="Chromosome"/>
</dbReference>
<accession>A0A088E6Z2</accession>
<evidence type="ECO:0000313" key="11">
    <source>
        <dbReference type="Proteomes" id="UP000062475"/>
    </source>
</evidence>
<evidence type="ECO:0000313" key="10">
    <source>
        <dbReference type="Proteomes" id="UP000062398"/>
    </source>
</evidence>
<dbReference type="OrthoDB" id="35401at2157"/>
<dbReference type="EMBL" id="CP012172">
    <property type="protein sequence ID" value="AKV74912.1"/>
    <property type="molecule type" value="Genomic_DNA"/>
</dbReference>
<sequence length="191" mass="21749">MISRVLEYHVEANSTRFTLEYHGIPPKPGQFVTVFIGEREIPLGVSDYREGEIEVYVDSKTLAQKLMGSRMVLVDGPFGRPLKLGNIRAISTAELYHDVLFPLREARRKGFDVTLECIDQCNVNFPSKKRAWDITIASVPKERIRDLPQGTLVYVRWVKMNCMRGVCGVCQIRGNLACFEGPFLEVERIVD</sequence>
<evidence type="ECO:0000313" key="5">
    <source>
        <dbReference type="EMBL" id="AKV81645.1"/>
    </source>
</evidence>
<dbReference type="EMBL" id="CP012173">
    <property type="protein sequence ID" value="AKV77150.1"/>
    <property type="molecule type" value="Genomic_DNA"/>
</dbReference>
<evidence type="ECO:0000313" key="9">
    <source>
        <dbReference type="Proteomes" id="UP000061362"/>
    </source>
</evidence>